<feature type="compositionally biased region" description="Basic and acidic residues" evidence="1">
    <location>
        <begin position="8"/>
        <end position="22"/>
    </location>
</feature>
<protein>
    <submittedName>
        <fullName evidence="2">Uncharacterized protein</fullName>
    </submittedName>
</protein>
<evidence type="ECO:0000313" key="2">
    <source>
        <dbReference type="EMBL" id="CEM23431.1"/>
    </source>
</evidence>
<evidence type="ECO:0000256" key="1">
    <source>
        <dbReference type="SAM" id="MobiDB-lite"/>
    </source>
</evidence>
<gene>
    <name evidence="2" type="ORF">Vbra_17036</name>
</gene>
<dbReference type="PhylomeDB" id="A0A0G4G534"/>
<dbReference type="AlphaFoldDB" id="A0A0G4G534"/>
<dbReference type="InParanoid" id="A0A0G4G534"/>
<proteinExistence type="predicted"/>
<dbReference type="VEuPathDB" id="CryptoDB:Vbra_17036"/>
<reference evidence="2 3" key="1">
    <citation type="submission" date="2014-11" db="EMBL/GenBank/DDBJ databases">
        <authorList>
            <person name="Zhu J."/>
            <person name="Qi W."/>
            <person name="Song R."/>
        </authorList>
    </citation>
    <scope>NUCLEOTIDE SEQUENCE [LARGE SCALE GENOMIC DNA]</scope>
</reference>
<dbReference type="Proteomes" id="UP000041254">
    <property type="component" value="Unassembled WGS sequence"/>
</dbReference>
<sequence>MKRGFLLPKDKQRIPVRNQHDEASPSSTAAVFRAIRLQHWGGIALPRELHVGVYAFVTPVWCLKPPLPSPLSGAVLQHHTELVIDSSNTRQRRFWGSMTPQTAYELGKQMINLKCLIHRFPQTPDGAEGIAAGHHYVANGWCRGLVIALVEGHVAGRQAAREKERPGTTMAVGSLRSLTFKAVVLPGSGPREIAQLADINSNPPAAAPSQSISLPALTDVKGVRRGHVVIEGRGWSMPAVERVIVRYPGAELPDIRPFVATTRSLIDLFVVLVPPSQLAELLELIPVGQQGGPGPLARFQNMNYIKLYEIESIAICRDGLSRLQKCLVDRGCLKSLRFLRIEVHRSDCHWLLLNDYATFKALASLIDATCSPLSEVKCYVCPSGGEIRDIPLTHLLAYTRFGKLPDCGPQLLSALLTCYNVRMKPQRRPPGSPSVESCIQGTPPSAYHYAWTVTQDQVTRPYNGPIDKSLVGNLSLGACGVPSSSGFSMSIECEQGWTPLADAIPPEPPEFKAFKADGLVRVKSLTVKSRIGLGVAKMLLRRGPELEDMQLMDMAPSDVLSLLRCAFVWKTPEKLALERLHQEGGWQTEISLGIQQRFQKVKTLCVKGEVAACFAAATMPHMSAIREFTICANETEARQALVNGSGATIPRLSLGGASDGRQDLIKAEDERDGLTLGDWKDELPHINTLVMHLDVPSADVVDPGVFILSSIWSVLEIESISVLRLVLPHRSHLDALNKAIERRFSEIEGNVYSVEEMLCLKIGIPALRKAAFAHSVRPRLAHQGLASMFERYLPSHPLYVSAEALAIDFAGRVRAALPMTVIDPPYAPQRLKAPLMAAMERHGLAMEPIMRLHGDGPCLPSPSVIASASQLMAVLQKTGKQIADIEPLYEASVHGFAYTDMHDCVGDASCLLFLVRANGDAHGFFIDASLLPPPLDHLKQYAADVLIFKASGASQPTFQSPSVTSQCVTVLKADATSPLRAKVVLGQCHVEKWEGFLGLWAPSPSVLAAGVGCMVRVRWEGAVRSIPADEIEVLRLVVS</sequence>
<dbReference type="EMBL" id="CDMY01000568">
    <property type="protein sequence ID" value="CEM23431.1"/>
    <property type="molecule type" value="Genomic_DNA"/>
</dbReference>
<accession>A0A0G4G534</accession>
<keyword evidence="3" id="KW-1185">Reference proteome</keyword>
<name>A0A0G4G534_VITBC</name>
<feature type="region of interest" description="Disordered" evidence="1">
    <location>
        <begin position="1"/>
        <end position="22"/>
    </location>
</feature>
<evidence type="ECO:0000313" key="3">
    <source>
        <dbReference type="Proteomes" id="UP000041254"/>
    </source>
</evidence>
<organism evidence="2 3">
    <name type="scientific">Vitrella brassicaformis (strain CCMP3155)</name>
    <dbReference type="NCBI Taxonomy" id="1169540"/>
    <lineage>
        <taxon>Eukaryota</taxon>
        <taxon>Sar</taxon>
        <taxon>Alveolata</taxon>
        <taxon>Colpodellida</taxon>
        <taxon>Vitrellaceae</taxon>
        <taxon>Vitrella</taxon>
    </lineage>
</organism>